<keyword evidence="2" id="KW-1185">Reference proteome</keyword>
<evidence type="ECO:0000313" key="2">
    <source>
        <dbReference type="Proteomes" id="UP001148838"/>
    </source>
</evidence>
<organism evidence="1 2">
    <name type="scientific">Periplaneta americana</name>
    <name type="common">American cockroach</name>
    <name type="synonym">Blatta americana</name>
    <dbReference type="NCBI Taxonomy" id="6978"/>
    <lineage>
        <taxon>Eukaryota</taxon>
        <taxon>Metazoa</taxon>
        <taxon>Ecdysozoa</taxon>
        <taxon>Arthropoda</taxon>
        <taxon>Hexapoda</taxon>
        <taxon>Insecta</taxon>
        <taxon>Pterygota</taxon>
        <taxon>Neoptera</taxon>
        <taxon>Polyneoptera</taxon>
        <taxon>Dictyoptera</taxon>
        <taxon>Blattodea</taxon>
        <taxon>Blattoidea</taxon>
        <taxon>Blattidae</taxon>
        <taxon>Blattinae</taxon>
        <taxon>Periplaneta</taxon>
    </lineage>
</organism>
<comment type="caution">
    <text evidence="1">The sequence shown here is derived from an EMBL/GenBank/DDBJ whole genome shotgun (WGS) entry which is preliminary data.</text>
</comment>
<proteinExistence type="predicted"/>
<protein>
    <submittedName>
        <fullName evidence="1">Uncharacterized protein</fullName>
    </submittedName>
</protein>
<gene>
    <name evidence="1" type="ORF">ANN_09412</name>
</gene>
<name>A0ABQ8TPU4_PERAM</name>
<sequence length="200" mass="22990">MTKTDAFTTSKIGYHLTTVSRQFGMFCLNYNAGFVEYCKKKRTGQDRTSGCCPHVHMPKQRWTIIQPEWRYRVVRTMIPSAVIACLRNRIFATYRSSPSTSRCWVGTDPIHWPKFHEKISPPMRTRIRAVVSWSKASYLGLALRNARWFVSSWGKKVSHEISASVWDRCPPSIVMHLERFTIGSEIRLRKQAITGGGSSC</sequence>
<evidence type="ECO:0000313" key="1">
    <source>
        <dbReference type="EMBL" id="KAJ4447405.1"/>
    </source>
</evidence>
<reference evidence="1 2" key="1">
    <citation type="journal article" date="2022" name="Allergy">
        <title>Genome assembly and annotation of Periplaneta americana reveal a comprehensive cockroach allergen profile.</title>
        <authorList>
            <person name="Wang L."/>
            <person name="Xiong Q."/>
            <person name="Saelim N."/>
            <person name="Wang L."/>
            <person name="Nong W."/>
            <person name="Wan A.T."/>
            <person name="Shi M."/>
            <person name="Liu X."/>
            <person name="Cao Q."/>
            <person name="Hui J.H.L."/>
            <person name="Sookrung N."/>
            <person name="Leung T.F."/>
            <person name="Tungtrongchitr A."/>
            <person name="Tsui S.K.W."/>
        </authorList>
    </citation>
    <scope>NUCLEOTIDE SEQUENCE [LARGE SCALE GENOMIC DNA]</scope>
    <source>
        <strain evidence="1">PWHHKU_190912</strain>
    </source>
</reference>
<dbReference type="Proteomes" id="UP001148838">
    <property type="component" value="Unassembled WGS sequence"/>
</dbReference>
<dbReference type="EMBL" id="JAJSOF020000005">
    <property type="protein sequence ID" value="KAJ4447405.1"/>
    <property type="molecule type" value="Genomic_DNA"/>
</dbReference>
<accession>A0ABQ8TPU4</accession>